<dbReference type="Proteomes" id="UP001172911">
    <property type="component" value="Unassembled WGS sequence"/>
</dbReference>
<comment type="similarity">
    <text evidence="10">Belongs to the MurCDEF family. MurF subfamily.</text>
</comment>
<dbReference type="GO" id="GO:0071555">
    <property type="term" value="P:cell wall organization"/>
    <property type="evidence" value="ECO:0007669"/>
    <property type="project" value="UniProtKB-KW"/>
</dbReference>
<evidence type="ECO:0000259" key="14">
    <source>
        <dbReference type="Pfam" id="PF08245"/>
    </source>
</evidence>
<comment type="catalytic activity">
    <reaction evidence="10 11">
        <text>D-alanyl-D-alanine + UDP-N-acetyl-alpha-D-muramoyl-L-alanyl-gamma-D-glutamyl-meso-2,6-diaminopimelate + ATP = UDP-N-acetyl-alpha-D-muramoyl-L-alanyl-gamma-D-glutamyl-meso-2,6-diaminopimeloyl-D-alanyl-D-alanine + ADP + phosphate + H(+)</text>
        <dbReference type="Rhea" id="RHEA:28374"/>
        <dbReference type="ChEBI" id="CHEBI:15378"/>
        <dbReference type="ChEBI" id="CHEBI:30616"/>
        <dbReference type="ChEBI" id="CHEBI:43474"/>
        <dbReference type="ChEBI" id="CHEBI:57822"/>
        <dbReference type="ChEBI" id="CHEBI:61386"/>
        <dbReference type="ChEBI" id="CHEBI:83905"/>
        <dbReference type="ChEBI" id="CHEBI:456216"/>
        <dbReference type="EC" id="6.3.2.10"/>
    </reaction>
</comment>
<feature type="domain" description="Mur ligase N-terminal catalytic" evidence="12">
    <location>
        <begin position="27"/>
        <end position="101"/>
    </location>
</feature>
<comment type="function">
    <text evidence="10 11">Involved in cell wall formation. Catalyzes the final step in the synthesis of UDP-N-acetylmuramoyl-pentapeptide, the precursor of murein.</text>
</comment>
<dbReference type="InterPro" id="IPR013221">
    <property type="entry name" value="Mur_ligase_cen"/>
</dbReference>
<dbReference type="SUPFAM" id="SSF63418">
    <property type="entry name" value="MurE/MurF N-terminal domain"/>
    <property type="match status" value="1"/>
</dbReference>
<evidence type="ECO:0000256" key="1">
    <source>
        <dbReference type="ARBA" id="ARBA00022490"/>
    </source>
</evidence>
<dbReference type="InterPro" id="IPR004101">
    <property type="entry name" value="Mur_ligase_C"/>
</dbReference>
<dbReference type="RefSeq" id="WP_304543549.1">
    <property type="nucleotide sequence ID" value="NZ_JARPTC010000018.1"/>
</dbReference>
<dbReference type="Gene3D" id="3.40.1190.10">
    <property type="entry name" value="Mur-like, catalytic domain"/>
    <property type="match status" value="1"/>
</dbReference>
<protein>
    <recommendedName>
        <fullName evidence="10 11">UDP-N-acetylmuramoyl-tripeptide--D-alanyl-D-alanine ligase</fullName>
        <ecNumber evidence="10 11">6.3.2.10</ecNumber>
    </recommendedName>
    <alternativeName>
        <fullName evidence="10">D-alanyl-D-alanine-adding enzyme</fullName>
    </alternativeName>
</protein>
<evidence type="ECO:0000256" key="4">
    <source>
        <dbReference type="ARBA" id="ARBA00022741"/>
    </source>
</evidence>
<evidence type="ECO:0000259" key="13">
    <source>
        <dbReference type="Pfam" id="PF02875"/>
    </source>
</evidence>
<gene>
    <name evidence="10" type="primary">murF</name>
    <name evidence="15" type="ORF">P6N53_12345</name>
</gene>
<dbReference type="InterPro" id="IPR005863">
    <property type="entry name" value="UDP-N-AcMur_synth"/>
</dbReference>
<accession>A0AAW7ZF30</accession>
<dbReference type="HAMAP" id="MF_02019">
    <property type="entry name" value="MurF"/>
    <property type="match status" value="1"/>
</dbReference>
<evidence type="ECO:0000256" key="9">
    <source>
        <dbReference type="ARBA" id="ARBA00023316"/>
    </source>
</evidence>
<dbReference type="GO" id="GO:0051301">
    <property type="term" value="P:cell division"/>
    <property type="evidence" value="ECO:0007669"/>
    <property type="project" value="UniProtKB-KW"/>
</dbReference>
<reference evidence="15" key="1">
    <citation type="journal article" date="2023" name="J. Hazard. Mater.">
        <title>Anaerobic biodegradation of pyrene and benzo[a]pyrene by a new sulfate-reducing Desulforamulus aquiferis strain DSA.</title>
        <authorList>
            <person name="Zhang Z."/>
            <person name="Sun J."/>
            <person name="Gong X."/>
            <person name="Wang C."/>
            <person name="Wang H."/>
        </authorList>
    </citation>
    <scope>NUCLEOTIDE SEQUENCE</scope>
    <source>
        <strain evidence="15">DSA</strain>
    </source>
</reference>
<dbReference type="NCBIfam" id="TIGR01143">
    <property type="entry name" value="murF"/>
    <property type="match status" value="1"/>
</dbReference>
<dbReference type="InterPro" id="IPR051046">
    <property type="entry name" value="MurCDEF_CellWall_CoF430Synth"/>
</dbReference>
<organism evidence="15 16">
    <name type="scientific">Desulforamulus aquiferis</name>
    <dbReference type="NCBI Taxonomy" id="1397668"/>
    <lineage>
        <taxon>Bacteria</taxon>
        <taxon>Bacillati</taxon>
        <taxon>Bacillota</taxon>
        <taxon>Clostridia</taxon>
        <taxon>Eubacteriales</taxon>
        <taxon>Peptococcaceae</taxon>
        <taxon>Desulforamulus</taxon>
    </lineage>
</organism>
<keyword evidence="6 10" id="KW-0133">Cell shape</keyword>
<comment type="pathway">
    <text evidence="10 11">Cell wall biogenesis; peptidoglycan biosynthesis.</text>
</comment>
<evidence type="ECO:0000256" key="2">
    <source>
        <dbReference type="ARBA" id="ARBA00022598"/>
    </source>
</evidence>
<name>A0AAW7ZF30_9FIRM</name>
<evidence type="ECO:0000256" key="8">
    <source>
        <dbReference type="ARBA" id="ARBA00023306"/>
    </source>
</evidence>
<dbReference type="AlphaFoldDB" id="A0AAW7ZF30"/>
<keyword evidence="7 10" id="KW-0573">Peptidoglycan synthesis</keyword>
<reference evidence="15" key="2">
    <citation type="submission" date="2023-03" db="EMBL/GenBank/DDBJ databases">
        <authorList>
            <person name="Zhang Z."/>
        </authorList>
    </citation>
    <scope>NUCLEOTIDE SEQUENCE</scope>
    <source>
        <strain evidence="15">DSA</strain>
    </source>
</reference>
<dbReference type="GO" id="GO:0008360">
    <property type="term" value="P:regulation of cell shape"/>
    <property type="evidence" value="ECO:0007669"/>
    <property type="project" value="UniProtKB-KW"/>
</dbReference>
<dbReference type="Pfam" id="PF08245">
    <property type="entry name" value="Mur_ligase_M"/>
    <property type="match status" value="1"/>
</dbReference>
<dbReference type="InterPro" id="IPR035911">
    <property type="entry name" value="MurE/MurF_N"/>
</dbReference>
<comment type="caution">
    <text evidence="15">The sequence shown here is derived from an EMBL/GenBank/DDBJ whole genome shotgun (WGS) entry which is preliminary data.</text>
</comment>
<dbReference type="InterPro" id="IPR036615">
    <property type="entry name" value="Mur_ligase_C_dom_sf"/>
</dbReference>
<dbReference type="InterPro" id="IPR036565">
    <property type="entry name" value="Mur-like_cat_sf"/>
</dbReference>
<keyword evidence="8 10" id="KW-0131">Cell cycle</keyword>
<evidence type="ECO:0000256" key="3">
    <source>
        <dbReference type="ARBA" id="ARBA00022618"/>
    </source>
</evidence>
<dbReference type="EMBL" id="JARPTC010000018">
    <property type="protein sequence ID" value="MDO7788013.1"/>
    <property type="molecule type" value="Genomic_DNA"/>
</dbReference>
<dbReference type="GO" id="GO:0005524">
    <property type="term" value="F:ATP binding"/>
    <property type="evidence" value="ECO:0007669"/>
    <property type="project" value="UniProtKB-UniRule"/>
</dbReference>
<feature type="binding site" evidence="10">
    <location>
        <begin position="114"/>
        <end position="120"/>
    </location>
    <ligand>
        <name>ATP</name>
        <dbReference type="ChEBI" id="CHEBI:30616"/>
    </ligand>
</feature>
<keyword evidence="5 10" id="KW-0067">ATP-binding</keyword>
<dbReference type="GO" id="GO:0047480">
    <property type="term" value="F:UDP-N-acetylmuramoyl-tripeptide-D-alanyl-D-alanine ligase activity"/>
    <property type="evidence" value="ECO:0007669"/>
    <property type="project" value="UniProtKB-UniRule"/>
</dbReference>
<dbReference type="Pfam" id="PF01225">
    <property type="entry name" value="Mur_ligase"/>
    <property type="match status" value="1"/>
</dbReference>
<keyword evidence="4 10" id="KW-0547">Nucleotide-binding</keyword>
<feature type="domain" description="Mur ligase C-terminal" evidence="13">
    <location>
        <begin position="320"/>
        <end position="445"/>
    </location>
</feature>
<keyword evidence="2 10" id="KW-0436">Ligase</keyword>
<keyword evidence="9 10" id="KW-0961">Cell wall biogenesis/degradation</keyword>
<dbReference type="Gene3D" id="3.90.190.20">
    <property type="entry name" value="Mur ligase, C-terminal domain"/>
    <property type="match status" value="1"/>
</dbReference>
<comment type="subcellular location">
    <subcellularLocation>
        <location evidence="10 11">Cytoplasm</location>
    </subcellularLocation>
</comment>
<evidence type="ECO:0000313" key="15">
    <source>
        <dbReference type="EMBL" id="MDO7788013.1"/>
    </source>
</evidence>
<keyword evidence="1 10" id="KW-0963">Cytoplasm</keyword>
<dbReference type="GO" id="GO:0005737">
    <property type="term" value="C:cytoplasm"/>
    <property type="evidence" value="ECO:0007669"/>
    <property type="project" value="UniProtKB-SubCell"/>
</dbReference>
<dbReference type="EC" id="6.3.2.10" evidence="10 11"/>
<dbReference type="GO" id="GO:0009252">
    <property type="term" value="P:peptidoglycan biosynthetic process"/>
    <property type="evidence" value="ECO:0007669"/>
    <property type="project" value="UniProtKB-UniRule"/>
</dbReference>
<evidence type="ECO:0000259" key="12">
    <source>
        <dbReference type="Pfam" id="PF01225"/>
    </source>
</evidence>
<proteinExistence type="inferred from homology"/>
<dbReference type="Gene3D" id="3.40.1390.10">
    <property type="entry name" value="MurE/MurF, N-terminal domain"/>
    <property type="match status" value="1"/>
</dbReference>
<dbReference type="SUPFAM" id="SSF53244">
    <property type="entry name" value="MurD-like peptide ligases, peptide-binding domain"/>
    <property type="match status" value="1"/>
</dbReference>
<keyword evidence="16" id="KW-1185">Reference proteome</keyword>
<evidence type="ECO:0000256" key="10">
    <source>
        <dbReference type="HAMAP-Rule" id="MF_02019"/>
    </source>
</evidence>
<dbReference type="SUPFAM" id="SSF53623">
    <property type="entry name" value="MurD-like peptide ligases, catalytic domain"/>
    <property type="match status" value="1"/>
</dbReference>
<dbReference type="InterPro" id="IPR000713">
    <property type="entry name" value="Mur_ligase_N"/>
</dbReference>
<sequence length="465" mass="49397">MLTHSIKEIAEITGGTILQGNPELSVSDVSIDSRKIKEGEGTLFVALKGIQVDGHSFINQALEAGASAVLISQKIETNNSRRGVILVPDTLVALQQLAEHNRLLLDIPVVAVTGSNGKTSTKDMIASILGTCLNTLKTQGNFNNELGLPLTLLELNKAHQAAVVEMGMRGPGEIDFLAKMTKPTGAVITNIGEAHLERLGTVKNIAYAKGEVLEHISEKGFAVLNADSPHMREQASRCRGRVWLYSIGGEADISASNLRPETGGVRFKVSYPGGQGEVYLPVPGSHNVANSLAAIGVGLRLGLTFENIVQGLKALELTQMRLEIIEVKGITIINDTYNASPSSTKAALEVLKETPAYRKIAVLGNMYELGDFTEQGHKEVGEAAVKAGVEHLITVGDLAKSIAQGGAGAGLAEESIYPCENNSGAIEVLKNVLQNGDTILVKGSRGMRMEEIVHALVGQKTPLEH</sequence>
<evidence type="ECO:0000256" key="5">
    <source>
        <dbReference type="ARBA" id="ARBA00022840"/>
    </source>
</evidence>
<dbReference type="Pfam" id="PF02875">
    <property type="entry name" value="Mur_ligase_C"/>
    <property type="match status" value="1"/>
</dbReference>
<keyword evidence="3 10" id="KW-0132">Cell division</keyword>
<evidence type="ECO:0000256" key="7">
    <source>
        <dbReference type="ARBA" id="ARBA00022984"/>
    </source>
</evidence>
<evidence type="ECO:0000256" key="6">
    <source>
        <dbReference type="ARBA" id="ARBA00022960"/>
    </source>
</evidence>
<evidence type="ECO:0000313" key="16">
    <source>
        <dbReference type="Proteomes" id="UP001172911"/>
    </source>
</evidence>
<evidence type="ECO:0000256" key="11">
    <source>
        <dbReference type="RuleBase" id="RU004136"/>
    </source>
</evidence>
<dbReference type="PANTHER" id="PTHR43024:SF1">
    <property type="entry name" value="UDP-N-ACETYLMURAMOYL-TRIPEPTIDE--D-ALANYL-D-ALANINE LIGASE"/>
    <property type="match status" value="1"/>
</dbReference>
<dbReference type="PANTHER" id="PTHR43024">
    <property type="entry name" value="UDP-N-ACETYLMURAMOYL-TRIPEPTIDE--D-ALANYL-D-ALANINE LIGASE"/>
    <property type="match status" value="1"/>
</dbReference>
<feature type="domain" description="Mur ligase central" evidence="14">
    <location>
        <begin position="112"/>
        <end position="297"/>
    </location>
</feature>